<accession>A0ABS8V3H8</accession>
<keyword evidence="1" id="KW-0472">Membrane</keyword>
<evidence type="ECO:0000313" key="3">
    <source>
        <dbReference type="Proteomes" id="UP000823775"/>
    </source>
</evidence>
<feature type="transmembrane region" description="Helical" evidence="1">
    <location>
        <begin position="67"/>
        <end position="86"/>
    </location>
</feature>
<sequence>VTVQMIYSQFIDHFRVECQSRHTPVLGHDKYAIGLKNPIILSHQIEVFFGSTTFFEAWKNDLDGVDLVIYDILQLITIFVISTIMFKIPMIS</sequence>
<feature type="non-terminal residue" evidence="2">
    <location>
        <position position="1"/>
    </location>
</feature>
<gene>
    <name evidence="2" type="ORF">HAX54_026637</name>
</gene>
<keyword evidence="3" id="KW-1185">Reference proteome</keyword>
<comment type="caution">
    <text evidence="2">The sequence shown here is derived from an EMBL/GenBank/DDBJ whole genome shotgun (WGS) entry which is preliminary data.</text>
</comment>
<evidence type="ECO:0000256" key="1">
    <source>
        <dbReference type="SAM" id="Phobius"/>
    </source>
</evidence>
<protein>
    <submittedName>
        <fullName evidence="2">Uncharacterized protein</fullName>
    </submittedName>
</protein>
<keyword evidence="1" id="KW-0812">Transmembrane</keyword>
<name>A0ABS8V3H8_DATST</name>
<proteinExistence type="predicted"/>
<feature type="non-terminal residue" evidence="2">
    <location>
        <position position="92"/>
    </location>
</feature>
<dbReference type="EMBL" id="JACEIK010003232">
    <property type="protein sequence ID" value="MCD9640902.1"/>
    <property type="molecule type" value="Genomic_DNA"/>
</dbReference>
<organism evidence="2 3">
    <name type="scientific">Datura stramonium</name>
    <name type="common">Jimsonweed</name>
    <name type="synonym">Common thornapple</name>
    <dbReference type="NCBI Taxonomy" id="4076"/>
    <lineage>
        <taxon>Eukaryota</taxon>
        <taxon>Viridiplantae</taxon>
        <taxon>Streptophyta</taxon>
        <taxon>Embryophyta</taxon>
        <taxon>Tracheophyta</taxon>
        <taxon>Spermatophyta</taxon>
        <taxon>Magnoliopsida</taxon>
        <taxon>eudicotyledons</taxon>
        <taxon>Gunneridae</taxon>
        <taxon>Pentapetalae</taxon>
        <taxon>asterids</taxon>
        <taxon>lamiids</taxon>
        <taxon>Solanales</taxon>
        <taxon>Solanaceae</taxon>
        <taxon>Solanoideae</taxon>
        <taxon>Datureae</taxon>
        <taxon>Datura</taxon>
    </lineage>
</organism>
<dbReference type="Proteomes" id="UP000823775">
    <property type="component" value="Unassembled WGS sequence"/>
</dbReference>
<keyword evidence="1" id="KW-1133">Transmembrane helix</keyword>
<reference evidence="2 3" key="1">
    <citation type="journal article" date="2021" name="BMC Genomics">
        <title>Datura genome reveals duplications of psychoactive alkaloid biosynthetic genes and high mutation rate following tissue culture.</title>
        <authorList>
            <person name="Rajewski A."/>
            <person name="Carter-House D."/>
            <person name="Stajich J."/>
            <person name="Litt A."/>
        </authorList>
    </citation>
    <scope>NUCLEOTIDE SEQUENCE [LARGE SCALE GENOMIC DNA]</scope>
    <source>
        <strain evidence="2">AR-01</strain>
    </source>
</reference>
<evidence type="ECO:0000313" key="2">
    <source>
        <dbReference type="EMBL" id="MCD9640902.1"/>
    </source>
</evidence>